<dbReference type="EMBL" id="ML170156">
    <property type="protein sequence ID" value="TDL30135.1"/>
    <property type="molecule type" value="Genomic_DNA"/>
</dbReference>
<proteinExistence type="predicted"/>
<evidence type="ECO:0000313" key="3">
    <source>
        <dbReference type="Proteomes" id="UP000294933"/>
    </source>
</evidence>
<evidence type="ECO:0000259" key="1">
    <source>
        <dbReference type="PROSITE" id="PS50181"/>
    </source>
</evidence>
<dbReference type="InterPro" id="IPR001810">
    <property type="entry name" value="F-box_dom"/>
</dbReference>
<dbReference type="PROSITE" id="PS50181">
    <property type="entry name" value="FBOX"/>
    <property type="match status" value="1"/>
</dbReference>
<dbReference type="AlphaFoldDB" id="A0A4R5XHK6"/>
<dbReference type="Pfam" id="PF00646">
    <property type="entry name" value="F-box"/>
    <property type="match status" value="1"/>
</dbReference>
<gene>
    <name evidence="2" type="ORF">BD410DRAFT_798540</name>
</gene>
<protein>
    <recommendedName>
        <fullName evidence="1">F-box domain-containing protein</fullName>
    </recommendedName>
</protein>
<dbReference type="InterPro" id="IPR036047">
    <property type="entry name" value="F-box-like_dom_sf"/>
</dbReference>
<organism evidence="2 3">
    <name type="scientific">Rickenella mellea</name>
    <dbReference type="NCBI Taxonomy" id="50990"/>
    <lineage>
        <taxon>Eukaryota</taxon>
        <taxon>Fungi</taxon>
        <taxon>Dikarya</taxon>
        <taxon>Basidiomycota</taxon>
        <taxon>Agaricomycotina</taxon>
        <taxon>Agaricomycetes</taxon>
        <taxon>Hymenochaetales</taxon>
        <taxon>Rickenellaceae</taxon>
        <taxon>Rickenella</taxon>
    </lineage>
</organism>
<sequence>MSLDSLPLELVTLICLSLDRKSLFTARFINRMFYRLFSHHKILEYHLELYRAGMDDGPPNRTLSVASRLDRLKKYQAGWSKLALTSPKDVPTFGDILNVTGSLLSQGTTYGPEEFWKLSNSLGDPHDFEVLMEHTIASYAVDPSQDLLVVTENFTSPSNIAVLMQSHWARLYECENISLQTFGSNRHQTSESKKFRWSNVQTKHYDGDNGGGDECDDEVTSSDLELADRGKKITGVEIDTSPVQAHVPAEHHLSPAVPFQLSWDNRLFVLSFGRELDNTNMSLPDCYIGGSVPWMNWGPRGSRMLILDDEIDTDCVYGSRFGQIVYKQDAHEALPHVEVLDFNMSAPRSGLLCSHDSAMDVDTVLATEVVIEPTTISVEELGLFTSDVVTYLPYRRNITNHQLNIERLMLGEEHIVAINGYGSLVYYALIPST</sequence>
<reference evidence="2 3" key="1">
    <citation type="submission" date="2018-06" db="EMBL/GenBank/DDBJ databases">
        <title>A transcriptomic atlas of mushroom development highlights an independent origin of complex multicellularity.</title>
        <authorList>
            <consortium name="DOE Joint Genome Institute"/>
            <person name="Krizsan K."/>
            <person name="Almasi E."/>
            <person name="Merenyi Z."/>
            <person name="Sahu N."/>
            <person name="Viragh M."/>
            <person name="Koszo T."/>
            <person name="Mondo S."/>
            <person name="Kiss B."/>
            <person name="Balint B."/>
            <person name="Kues U."/>
            <person name="Barry K."/>
            <person name="Hegedus J.C."/>
            <person name="Henrissat B."/>
            <person name="Johnson J."/>
            <person name="Lipzen A."/>
            <person name="Ohm R."/>
            <person name="Nagy I."/>
            <person name="Pangilinan J."/>
            <person name="Yan J."/>
            <person name="Xiong Y."/>
            <person name="Grigoriev I.V."/>
            <person name="Hibbett D.S."/>
            <person name="Nagy L.G."/>
        </authorList>
    </citation>
    <scope>NUCLEOTIDE SEQUENCE [LARGE SCALE GENOMIC DNA]</scope>
    <source>
        <strain evidence="2 3">SZMC22713</strain>
    </source>
</reference>
<evidence type="ECO:0000313" key="2">
    <source>
        <dbReference type="EMBL" id="TDL30135.1"/>
    </source>
</evidence>
<feature type="domain" description="F-box" evidence="1">
    <location>
        <begin position="1"/>
        <end position="46"/>
    </location>
</feature>
<dbReference type="SUPFAM" id="SSF81383">
    <property type="entry name" value="F-box domain"/>
    <property type="match status" value="1"/>
</dbReference>
<name>A0A4R5XHK6_9AGAM</name>
<dbReference type="OrthoDB" id="2745718at2759"/>
<dbReference type="Proteomes" id="UP000294933">
    <property type="component" value="Unassembled WGS sequence"/>
</dbReference>
<accession>A0A4R5XHK6</accession>
<dbReference type="SMART" id="SM00256">
    <property type="entry name" value="FBOX"/>
    <property type="match status" value="1"/>
</dbReference>
<dbReference type="STRING" id="50990.A0A4R5XHK6"/>
<dbReference type="VEuPathDB" id="FungiDB:BD410DRAFT_798540"/>
<keyword evidence="3" id="KW-1185">Reference proteome</keyword>